<evidence type="ECO:0000313" key="4">
    <source>
        <dbReference type="Proteomes" id="UP000601223"/>
    </source>
</evidence>
<organism evidence="3 4">
    <name type="scientific">Catellatospora bangladeshensis</name>
    <dbReference type="NCBI Taxonomy" id="310355"/>
    <lineage>
        <taxon>Bacteria</taxon>
        <taxon>Bacillati</taxon>
        <taxon>Actinomycetota</taxon>
        <taxon>Actinomycetes</taxon>
        <taxon>Micromonosporales</taxon>
        <taxon>Micromonosporaceae</taxon>
        <taxon>Catellatospora</taxon>
    </lineage>
</organism>
<dbReference type="RefSeq" id="WP_203755090.1">
    <property type="nucleotide sequence ID" value="NZ_BONF01000046.1"/>
</dbReference>
<evidence type="ECO:0000259" key="2">
    <source>
        <dbReference type="Pfam" id="PF11181"/>
    </source>
</evidence>
<dbReference type="InterPro" id="IPR025889">
    <property type="entry name" value="GSP17M-like_dom"/>
</dbReference>
<sequence>MTQTDWAADSRVTGQVVIATYETYAEAERAVDHLSDQGFPVERTAIAGRGLSLVEQVTGRMTGWRAAGQGALNGALVGGLFAWLFGFFNWITPLMSLLLLVLYGALFGAVAGALLGLAGHVLSGRRHDFSSVSAMQADRYQILVDASAADEALRLLDPTPTPSR</sequence>
<accession>A0A8J3NML2</accession>
<name>A0A8J3NML2_9ACTN</name>
<protein>
    <recommendedName>
        <fullName evidence="2">General stress protein 17M-like domain-containing protein</fullName>
    </recommendedName>
</protein>
<feature type="domain" description="General stress protein 17M-like" evidence="2">
    <location>
        <begin position="17"/>
        <end position="84"/>
    </location>
</feature>
<dbReference type="Pfam" id="PF11181">
    <property type="entry name" value="YflT"/>
    <property type="match status" value="1"/>
</dbReference>
<comment type="caution">
    <text evidence="3">The sequence shown here is derived from an EMBL/GenBank/DDBJ whole genome shotgun (WGS) entry which is preliminary data.</text>
</comment>
<proteinExistence type="predicted"/>
<keyword evidence="1" id="KW-0812">Transmembrane</keyword>
<feature type="transmembrane region" description="Helical" evidence="1">
    <location>
        <begin position="70"/>
        <end position="91"/>
    </location>
</feature>
<feature type="transmembrane region" description="Helical" evidence="1">
    <location>
        <begin position="97"/>
        <end position="118"/>
    </location>
</feature>
<reference evidence="3 4" key="1">
    <citation type="submission" date="2021-01" db="EMBL/GenBank/DDBJ databases">
        <title>Whole genome shotgun sequence of Catellatospora bangladeshensis NBRC 107357.</title>
        <authorList>
            <person name="Komaki H."/>
            <person name="Tamura T."/>
        </authorList>
    </citation>
    <scope>NUCLEOTIDE SEQUENCE [LARGE SCALE GENOMIC DNA]</scope>
    <source>
        <strain evidence="3 4">NBRC 107357</strain>
    </source>
</reference>
<keyword evidence="4" id="KW-1185">Reference proteome</keyword>
<gene>
    <name evidence="3" type="ORF">Cba03nite_66950</name>
</gene>
<keyword evidence="1" id="KW-1133">Transmembrane helix</keyword>
<evidence type="ECO:0000313" key="3">
    <source>
        <dbReference type="EMBL" id="GIF85346.1"/>
    </source>
</evidence>
<dbReference type="EMBL" id="BONF01000046">
    <property type="protein sequence ID" value="GIF85346.1"/>
    <property type="molecule type" value="Genomic_DNA"/>
</dbReference>
<dbReference type="Proteomes" id="UP000601223">
    <property type="component" value="Unassembled WGS sequence"/>
</dbReference>
<evidence type="ECO:0000256" key="1">
    <source>
        <dbReference type="SAM" id="Phobius"/>
    </source>
</evidence>
<keyword evidence="1" id="KW-0472">Membrane</keyword>
<dbReference type="AlphaFoldDB" id="A0A8J3NML2"/>